<comment type="caution">
    <text evidence="2">The sequence shown here is derived from an EMBL/GenBank/DDBJ whole genome shotgun (WGS) entry which is preliminary data.</text>
</comment>
<dbReference type="AlphaFoldDB" id="A0A9P6YGJ1"/>
<dbReference type="OrthoDB" id="2162449at2759"/>
<protein>
    <submittedName>
        <fullName evidence="2">Uncharacterized protein</fullName>
    </submittedName>
</protein>
<reference evidence="2" key="1">
    <citation type="journal article" date="2020" name="Microb. Genom.">
        <title>Genetic diversity of clinical and environmental Mucorales isolates obtained from an investigation of mucormycosis cases among solid organ transplant recipients.</title>
        <authorList>
            <person name="Nguyen M.H."/>
            <person name="Kaul D."/>
            <person name="Muto C."/>
            <person name="Cheng S.J."/>
            <person name="Richter R.A."/>
            <person name="Bruno V.M."/>
            <person name="Liu G."/>
            <person name="Beyhan S."/>
            <person name="Sundermann A.J."/>
            <person name="Mounaud S."/>
            <person name="Pasculle A.W."/>
            <person name="Nierman W.C."/>
            <person name="Driscoll E."/>
            <person name="Cumbie R."/>
            <person name="Clancy C.J."/>
            <person name="Dupont C.L."/>
        </authorList>
    </citation>
    <scope>NUCLEOTIDE SEQUENCE</scope>
    <source>
        <strain evidence="2">GL16</strain>
    </source>
</reference>
<feature type="compositionally biased region" description="Polar residues" evidence="1">
    <location>
        <begin position="139"/>
        <end position="184"/>
    </location>
</feature>
<feature type="compositionally biased region" description="Polar residues" evidence="1">
    <location>
        <begin position="198"/>
        <end position="209"/>
    </location>
</feature>
<feature type="region of interest" description="Disordered" evidence="1">
    <location>
        <begin position="132"/>
        <end position="263"/>
    </location>
</feature>
<organism evidence="2 3">
    <name type="scientific">Rhizopus oryzae</name>
    <name type="common">Mucormycosis agent</name>
    <name type="synonym">Rhizopus arrhizus var. delemar</name>
    <dbReference type="NCBI Taxonomy" id="64495"/>
    <lineage>
        <taxon>Eukaryota</taxon>
        <taxon>Fungi</taxon>
        <taxon>Fungi incertae sedis</taxon>
        <taxon>Mucoromycota</taxon>
        <taxon>Mucoromycotina</taxon>
        <taxon>Mucoromycetes</taxon>
        <taxon>Mucorales</taxon>
        <taxon>Mucorineae</taxon>
        <taxon>Rhizopodaceae</taxon>
        <taxon>Rhizopus</taxon>
    </lineage>
</organism>
<feature type="compositionally biased region" description="Low complexity" evidence="1">
    <location>
        <begin position="321"/>
        <end position="337"/>
    </location>
</feature>
<proteinExistence type="predicted"/>
<feature type="compositionally biased region" description="Basic and acidic residues" evidence="1">
    <location>
        <begin position="232"/>
        <end position="255"/>
    </location>
</feature>
<evidence type="ECO:0000256" key="1">
    <source>
        <dbReference type="SAM" id="MobiDB-lite"/>
    </source>
</evidence>
<gene>
    <name evidence="2" type="ORF">G6F51_004014</name>
</gene>
<name>A0A9P6YGJ1_RHIOR</name>
<feature type="region of interest" description="Disordered" evidence="1">
    <location>
        <begin position="321"/>
        <end position="342"/>
    </location>
</feature>
<dbReference type="Proteomes" id="UP000717996">
    <property type="component" value="Unassembled WGS sequence"/>
</dbReference>
<accession>A0A9P6YGJ1</accession>
<dbReference type="EMBL" id="JAANIT010000425">
    <property type="protein sequence ID" value="KAG1547853.1"/>
    <property type="molecule type" value="Genomic_DNA"/>
</dbReference>
<evidence type="ECO:0000313" key="2">
    <source>
        <dbReference type="EMBL" id="KAG1547853.1"/>
    </source>
</evidence>
<evidence type="ECO:0000313" key="3">
    <source>
        <dbReference type="Proteomes" id="UP000717996"/>
    </source>
</evidence>
<sequence>MDRQEQQKTLGIVPLMLKDEIKQKMKQKGFRMMLETPIESMNELTETFQIAKNQLPVYGFVLRGKDVIRVWLAMIKQEKEAQRDICFLHASSSANDAEKEINLYQHLVLATKKNMNSESKTILSKSNVLAQKKAAVRPTNRTALNTKDATRAPRSSQLNKQTKVGNSAASRKTLDGVTNKSASGSPAKKVLSPKSDASKNTPSTLVSTGRTKRPGKSLEKTRVVAKPPPVQKKSDTNKTIEKKEEKERVQEEKGESIAIEEQMMTGPEELAIKERSEEAVLQPVPQLSTCSSTLFDEHDAEVAATTTRLLVNHENQIEPCSSVRSSSLSPNSVTSLPRPETPEISEIRSKFEQTIQISHHEKMSPRPTSKVSNELVSRIKEMKPRDPAGSKVKSMVEFFMDENLNKWEF</sequence>